<organism evidence="2">
    <name type="scientific">Yersinia ruckeri</name>
    <dbReference type="NCBI Taxonomy" id="29486"/>
    <lineage>
        <taxon>Bacteria</taxon>
        <taxon>Pseudomonadati</taxon>
        <taxon>Pseudomonadota</taxon>
        <taxon>Gammaproteobacteria</taxon>
        <taxon>Enterobacterales</taxon>
        <taxon>Yersiniaceae</taxon>
        <taxon>Yersinia</taxon>
    </lineage>
</organism>
<evidence type="ECO:0000256" key="1">
    <source>
        <dbReference type="SAM" id="Phobius"/>
    </source>
</evidence>
<name>A0A0A8VD98_YERRU</name>
<keyword evidence="1" id="KW-1133">Transmembrane helix</keyword>
<dbReference type="EMBL" id="LN681231">
    <property type="protein sequence ID" value="CEK27550.1"/>
    <property type="molecule type" value="Genomic_DNA"/>
</dbReference>
<sequence length="45" mass="5264">MLLWHPNLIQFTLGWVCVKAIVLFLLFALARSIIWLTNIFSIICM</sequence>
<protein>
    <submittedName>
        <fullName evidence="2">Uncharacterized protein</fullName>
    </submittedName>
</protein>
<dbReference type="AlphaFoldDB" id="A0A0A8VD98"/>
<reference evidence="2" key="1">
    <citation type="journal article" date="2015" name="Genome Announc.">
        <title>Complete Genome Sequence of Yersinia ruckeri Strain CSF007-82, Etiologic Agent of Red Mouth Disease in Salmonid Fish.</title>
        <authorList>
            <person name="Nelson M.C."/>
            <person name="LaPatra S.E."/>
            <person name="Welch T.J."/>
            <person name="Graf J."/>
        </authorList>
    </citation>
    <scope>NUCLEOTIDE SEQUENCE</scope>
    <source>
        <strain evidence="2">CSF007-82</strain>
    </source>
</reference>
<keyword evidence="1" id="KW-0812">Transmembrane</keyword>
<feature type="transmembrane region" description="Helical" evidence="1">
    <location>
        <begin position="20"/>
        <end position="43"/>
    </location>
</feature>
<gene>
    <name evidence="2" type="ORF">CSF007_8985</name>
</gene>
<keyword evidence="1" id="KW-0472">Membrane</keyword>
<evidence type="ECO:0000313" key="2">
    <source>
        <dbReference type="EMBL" id="CEK27550.1"/>
    </source>
</evidence>
<proteinExistence type="predicted"/>
<accession>A0A0A8VD98</accession>